<evidence type="ECO:0000313" key="1">
    <source>
        <dbReference type="EMBL" id="AKZ62098.1"/>
    </source>
</evidence>
<name>A0ABN4HSZ3_9BURK</name>
<dbReference type="EMBL" id="CP011409">
    <property type="protein sequence ID" value="AKZ62098.1"/>
    <property type="molecule type" value="Genomic_DNA"/>
</dbReference>
<keyword evidence="2" id="KW-1185">Reference proteome</keyword>
<evidence type="ECO:0000313" key="2">
    <source>
        <dbReference type="Proteomes" id="UP000063429"/>
    </source>
</evidence>
<organism evidence="1 2">
    <name type="scientific">Herbaspirillum hiltneri N3</name>
    <dbReference type="NCBI Taxonomy" id="1262470"/>
    <lineage>
        <taxon>Bacteria</taxon>
        <taxon>Pseudomonadati</taxon>
        <taxon>Pseudomonadota</taxon>
        <taxon>Betaproteobacteria</taxon>
        <taxon>Burkholderiales</taxon>
        <taxon>Oxalobacteraceae</taxon>
        <taxon>Herbaspirillum</taxon>
    </lineage>
</organism>
<reference evidence="2" key="1">
    <citation type="journal article" date="2015" name="Genome Announc.">
        <title>Complete Genome Sequence of Herbaspirillum hiltneri N3 (DSM 17495), Isolated from Surface-Sterilized Wheat Roots.</title>
        <authorList>
            <person name="Guizelini D."/>
            <person name="Saizaki P.M."/>
            <person name="Coimbra N.A."/>
            <person name="Weiss V.A."/>
            <person name="Faoro H."/>
            <person name="Sfeir M.Z."/>
            <person name="Baura V.A."/>
            <person name="Monteiro R.A."/>
            <person name="Chubatsu L.S."/>
            <person name="Souza E.M."/>
            <person name="Cruz L.M."/>
            <person name="Pedrosa F.O."/>
            <person name="Raittz R.T."/>
            <person name="Marchaukoski J.N."/>
            <person name="Steffens M.B."/>
        </authorList>
    </citation>
    <scope>NUCLEOTIDE SEQUENCE [LARGE SCALE GENOMIC DNA]</scope>
    <source>
        <strain evidence="2">N3</strain>
    </source>
</reference>
<accession>A0ABN4HSZ3</accession>
<dbReference type="Proteomes" id="UP000063429">
    <property type="component" value="Chromosome"/>
</dbReference>
<protein>
    <submittedName>
        <fullName evidence="1">Uncharacterized protein</fullName>
    </submittedName>
</protein>
<dbReference type="RefSeq" id="WP_053195594.1">
    <property type="nucleotide sequence ID" value="NZ_CP011409.1"/>
</dbReference>
<sequence length="89" mass="9799">MKSNNPADKAAAHPSIFAQDISLACPHCGQLMLQLSPDARPIQEKKVACPSCCKQSKMAKLKTSSGDTYQLYIRQIDPNARIGVYSYKK</sequence>
<gene>
    <name evidence="1" type="ORF">F506_04910</name>
</gene>
<proteinExistence type="predicted"/>